<comment type="caution">
    <text evidence="11">The sequence shown here is derived from an EMBL/GenBank/DDBJ whole genome shotgun (WGS) entry which is preliminary data.</text>
</comment>
<proteinExistence type="predicted"/>
<organism evidence="11 12">
    <name type="scientific">Clostridium simiarum</name>
    <dbReference type="NCBI Taxonomy" id="2841506"/>
    <lineage>
        <taxon>Bacteria</taxon>
        <taxon>Bacillati</taxon>
        <taxon>Bacillota</taxon>
        <taxon>Clostridia</taxon>
        <taxon>Eubacteriales</taxon>
        <taxon>Clostridiaceae</taxon>
        <taxon>Clostridium</taxon>
    </lineage>
</organism>
<evidence type="ECO:0000313" key="11">
    <source>
        <dbReference type="EMBL" id="MBU5593186.1"/>
    </source>
</evidence>
<keyword evidence="2 8" id="KW-0813">Transport</keyword>
<accession>A0ABS6F4G1</accession>
<dbReference type="InterPro" id="IPR004501">
    <property type="entry name" value="PTS_EIIC_3"/>
</dbReference>
<evidence type="ECO:0000256" key="8">
    <source>
        <dbReference type="PIRNR" id="PIRNR006351"/>
    </source>
</evidence>
<feature type="transmembrane region" description="Helical" evidence="9">
    <location>
        <begin position="264"/>
        <end position="284"/>
    </location>
</feature>
<dbReference type="RefSeq" id="WP_216457867.1">
    <property type="nucleotide sequence ID" value="NZ_JAHLQL010000007.1"/>
</dbReference>
<evidence type="ECO:0000256" key="6">
    <source>
        <dbReference type="ARBA" id="ARBA00022989"/>
    </source>
</evidence>
<evidence type="ECO:0000259" key="10">
    <source>
        <dbReference type="PROSITE" id="PS51105"/>
    </source>
</evidence>
<evidence type="ECO:0000256" key="9">
    <source>
        <dbReference type="SAM" id="Phobius"/>
    </source>
</evidence>
<feature type="transmembrane region" description="Helical" evidence="9">
    <location>
        <begin position="124"/>
        <end position="149"/>
    </location>
</feature>
<feature type="transmembrane region" description="Helical" evidence="9">
    <location>
        <begin position="94"/>
        <end position="112"/>
    </location>
</feature>
<dbReference type="PANTHER" id="PTHR33989">
    <property type="match status" value="1"/>
</dbReference>
<evidence type="ECO:0000256" key="7">
    <source>
        <dbReference type="ARBA" id="ARBA00023136"/>
    </source>
</evidence>
<keyword evidence="12" id="KW-1185">Reference proteome</keyword>
<dbReference type="EMBL" id="JAHLQL010000007">
    <property type="protein sequence ID" value="MBU5593186.1"/>
    <property type="molecule type" value="Genomic_DNA"/>
</dbReference>
<gene>
    <name evidence="11" type="ORF">KQI89_15665</name>
</gene>
<feature type="transmembrane region" description="Helical" evidence="9">
    <location>
        <begin position="209"/>
        <end position="229"/>
    </location>
</feature>
<keyword evidence="7 8" id="KW-0472">Membrane</keyword>
<feature type="transmembrane region" description="Helical" evidence="9">
    <location>
        <begin position="296"/>
        <end position="318"/>
    </location>
</feature>
<feature type="transmembrane region" description="Helical" evidence="9">
    <location>
        <begin position="370"/>
        <end position="390"/>
    </location>
</feature>
<dbReference type="PIRSF" id="PIRSF006351">
    <property type="entry name" value="PTS_EIIC-Cellobiose"/>
    <property type="match status" value="1"/>
</dbReference>
<keyword evidence="6 9" id="KW-1133">Transmembrane helix</keyword>
<dbReference type="Proteomes" id="UP000736583">
    <property type="component" value="Unassembled WGS sequence"/>
</dbReference>
<dbReference type="InterPro" id="IPR051088">
    <property type="entry name" value="PTS_Sugar-EIIC/EIIB"/>
</dbReference>
<sequence length="407" mass="44895">MQKFLNWMETNFAPKMNKINRNVWILTLKDSIMQTLPMILVGSLVTILAILQDFIPSMPNLWTISSYSMGLISLFISFLVPFNYMEKKKLNKMRIVAGMGGVSLFAIVVKMQETATLDFAFLGAGGMFVAIIVGVYVSIIMGLFGKFSFFKEDSAIPDFVRAWFDSMLPIALIITSGWLLVYILNFDIFVLISGMFAPIANFAQSLPGFVLINFLCVFLYSMGISTWVLTPVTQPIFLAGITANAAAILAGNASTNIATNEVIFSGWIAIGGIGATLPLVIMLATSKSKRLKSLGAACMIPGILNINEPVVFGCIAWNPILMIPMWLQGIIIPIITYLVLSMGMVTIPSSVFGLWYCPFPISTWLVSKDLRGLILLAVIVVLSCLIWYPFFKLYEKEQVALEAAMED</sequence>
<feature type="transmembrane region" description="Helical" evidence="9">
    <location>
        <begin position="61"/>
        <end position="82"/>
    </location>
</feature>
<feature type="domain" description="PTS EIIC type-3" evidence="10">
    <location>
        <begin position="8"/>
        <end position="390"/>
    </location>
</feature>
<feature type="transmembrane region" description="Helical" evidence="9">
    <location>
        <begin position="330"/>
        <end position="358"/>
    </location>
</feature>
<evidence type="ECO:0000256" key="2">
    <source>
        <dbReference type="ARBA" id="ARBA00022448"/>
    </source>
</evidence>
<protein>
    <recommendedName>
        <fullName evidence="8">Permease IIC component</fullName>
    </recommendedName>
</protein>
<dbReference type="InterPro" id="IPR004796">
    <property type="entry name" value="PTS_IIC_cello"/>
</dbReference>
<dbReference type="Pfam" id="PF02378">
    <property type="entry name" value="PTS_EIIC"/>
    <property type="match status" value="1"/>
</dbReference>
<evidence type="ECO:0000256" key="5">
    <source>
        <dbReference type="ARBA" id="ARBA00022692"/>
    </source>
</evidence>
<feature type="transmembrane region" description="Helical" evidence="9">
    <location>
        <begin position="170"/>
        <end position="197"/>
    </location>
</feature>
<name>A0ABS6F4G1_9CLOT</name>
<keyword evidence="4 8" id="KW-0762">Sugar transport</keyword>
<comment type="subcellular location">
    <subcellularLocation>
        <location evidence="1">Cell membrane</location>
        <topology evidence="1">Multi-pass membrane protein</topology>
    </subcellularLocation>
</comment>
<dbReference type="PROSITE" id="PS51105">
    <property type="entry name" value="PTS_EIIC_TYPE_3"/>
    <property type="match status" value="1"/>
</dbReference>
<feature type="transmembrane region" description="Helical" evidence="9">
    <location>
        <begin position="236"/>
        <end position="258"/>
    </location>
</feature>
<keyword evidence="3 8" id="KW-1003">Cell membrane</keyword>
<evidence type="ECO:0000256" key="3">
    <source>
        <dbReference type="ARBA" id="ARBA00022475"/>
    </source>
</evidence>
<dbReference type="PANTHER" id="PTHR33989:SF4">
    <property type="entry name" value="PTS SYSTEM N,N'-DIACETYLCHITOBIOSE-SPECIFIC EIIC COMPONENT"/>
    <property type="match status" value="1"/>
</dbReference>
<evidence type="ECO:0000313" key="12">
    <source>
        <dbReference type="Proteomes" id="UP000736583"/>
    </source>
</evidence>
<evidence type="ECO:0000256" key="4">
    <source>
        <dbReference type="ARBA" id="ARBA00022597"/>
    </source>
</evidence>
<comment type="function">
    <text evidence="8">The phosphoenolpyruvate-dependent sugar phosphotransferase system (PTS), a major carbohydrate active -transport system, catalyzes the phosphorylation of incoming sugar substrates concomitant with their translocation across the cell membrane.</text>
</comment>
<dbReference type="InterPro" id="IPR003352">
    <property type="entry name" value="PTS_EIIC"/>
</dbReference>
<feature type="transmembrane region" description="Helical" evidence="9">
    <location>
        <begin position="36"/>
        <end position="55"/>
    </location>
</feature>
<keyword evidence="5 9" id="KW-0812">Transmembrane</keyword>
<evidence type="ECO:0000256" key="1">
    <source>
        <dbReference type="ARBA" id="ARBA00004651"/>
    </source>
</evidence>
<reference evidence="11 12" key="1">
    <citation type="submission" date="2021-06" db="EMBL/GenBank/DDBJ databases">
        <authorList>
            <person name="Sun Q."/>
            <person name="Li D."/>
        </authorList>
    </citation>
    <scope>NUCLEOTIDE SEQUENCE [LARGE SCALE GENOMIC DNA]</scope>
    <source>
        <strain evidence="11 12">MSJ-4</strain>
    </source>
</reference>